<dbReference type="eggNOG" id="KOG0800">
    <property type="taxonomic scope" value="Eukaryota"/>
</dbReference>
<dbReference type="KEGG" id="egt:105977396"/>
<dbReference type="PROSITE" id="PS50089">
    <property type="entry name" value="ZF_RING_2"/>
    <property type="match status" value="1"/>
</dbReference>
<dbReference type="InterPro" id="IPR013083">
    <property type="entry name" value="Znf_RING/FYVE/PHD"/>
</dbReference>
<dbReference type="PANTHER" id="PTHR47035">
    <property type="entry name" value="OS11G0150450 PROTEIN"/>
    <property type="match status" value="1"/>
</dbReference>
<keyword evidence="1" id="KW-0863">Zinc-finger</keyword>
<gene>
    <name evidence="4" type="ORF">MIMGU_mgv1a013505mg</name>
</gene>
<feature type="domain" description="RING-type" evidence="3">
    <location>
        <begin position="88"/>
        <end position="130"/>
    </location>
</feature>
<dbReference type="GO" id="GO:0008270">
    <property type="term" value="F:zinc ion binding"/>
    <property type="evidence" value="ECO:0007669"/>
    <property type="project" value="UniProtKB-KW"/>
</dbReference>
<organism evidence="4 5">
    <name type="scientific">Erythranthe guttata</name>
    <name type="common">Yellow monkey flower</name>
    <name type="synonym">Mimulus guttatus</name>
    <dbReference type="NCBI Taxonomy" id="4155"/>
    <lineage>
        <taxon>Eukaryota</taxon>
        <taxon>Viridiplantae</taxon>
        <taxon>Streptophyta</taxon>
        <taxon>Embryophyta</taxon>
        <taxon>Tracheophyta</taxon>
        <taxon>Spermatophyta</taxon>
        <taxon>Magnoliopsida</taxon>
        <taxon>eudicotyledons</taxon>
        <taxon>Gunneridae</taxon>
        <taxon>Pentapetalae</taxon>
        <taxon>asterids</taxon>
        <taxon>lamiids</taxon>
        <taxon>Lamiales</taxon>
        <taxon>Phrymaceae</taxon>
        <taxon>Erythranthe</taxon>
    </lineage>
</organism>
<dbReference type="Gene3D" id="3.30.40.10">
    <property type="entry name" value="Zinc/RING finger domain, C3HC4 (zinc finger)"/>
    <property type="match status" value="1"/>
</dbReference>
<evidence type="ECO:0000313" key="4">
    <source>
        <dbReference type="EMBL" id="EYU19797.1"/>
    </source>
</evidence>
<reference evidence="4 5" key="1">
    <citation type="journal article" date="2013" name="Proc. Natl. Acad. Sci. U.S.A.">
        <title>Fine-scale variation in meiotic recombination in Mimulus inferred from population shotgun sequencing.</title>
        <authorList>
            <person name="Hellsten U."/>
            <person name="Wright K.M."/>
            <person name="Jenkins J."/>
            <person name="Shu S."/>
            <person name="Yuan Y."/>
            <person name="Wessler S.R."/>
            <person name="Schmutz J."/>
            <person name="Willis J.H."/>
            <person name="Rokhsar D.S."/>
        </authorList>
    </citation>
    <scope>NUCLEOTIDE SEQUENCE [LARGE SCALE GENOMIC DNA]</scope>
    <source>
        <strain evidence="5">cv. DUN x IM62</strain>
    </source>
</reference>
<protein>
    <recommendedName>
        <fullName evidence="3">RING-type domain-containing protein</fullName>
    </recommendedName>
</protein>
<dbReference type="EMBL" id="KI632289">
    <property type="protein sequence ID" value="EYU19797.1"/>
    <property type="molecule type" value="Genomic_DNA"/>
</dbReference>
<evidence type="ECO:0000256" key="2">
    <source>
        <dbReference type="SAM" id="Phobius"/>
    </source>
</evidence>
<keyword evidence="5" id="KW-1185">Reference proteome</keyword>
<proteinExistence type="predicted"/>
<dbReference type="Proteomes" id="UP000030748">
    <property type="component" value="Unassembled WGS sequence"/>
</dbReference>
<keyword evidence="1" id="KW-0862">Zinc</keyword>
<feature type="transmembrane region" description="Helical" evidence="2">
    <location>
        <begin position="6"/>
        <end position="31"/>
    </location>
</feature>
<dbReference type="InterPro" id="IPR053070">
    <property type="entry name" value="RING-type_E3_ubiquitin-ligase"/>
</dbReference>
<dbReference type="PANTHER" id="PTHR47035:SF3">
    <property type="entry name" value="OS11G0150450 PROTEIN"/>
    <property type="match status" value="1"/>
</dbReference>
<keyword evidence="1" id="KW-0479">Metal-binding</keyword>
<evidence type="ECO:0000259" key="3">
    <source>
        <dbReference type="PROSITE" id="PS50089"/>
    </source>
</evidence>
<evidence type="ECO:0000313" key="5">
    <source>
        <dbReference type="Proteomes" id="UP000030748"/>
    </source>
</evidence>
<dbReference type="InterPro" id="IPR001841">
    <property type="entry name" value="Znf_RING"/>
</dbReference>
<dbReference type="SUPFAM" id="SSF57850">
    <property type="entry name" value="RING/U-box"/>
    <property type="match status" value="1"/>
</dbReference>
<dbReference type="OrthoDB" id="8062037at2759"/>
<name>A0A022PTV4_ERYGU</name>
<dbReference type="PhylomeDB" id="A0A022PTV4"/>
<dbReference type="SMART" id="SM00184">
    <property type="entry name" value="RING"/>
    <property type="match status" value="1"/>
</dbReference>
<evidence type="ECO:0000256" key="1">
    <source>
        <dbReference type="PROSITE-ProRule" id="PRU00175"/>
    </source>
</evidence>
<keyword evidence="2" id="KW-0472">Membrane</keyword>
<dbReference type="Pfam" id="PF13639">
    <property type="entry name" value="zf-RING_2"/>
    <property type="match status" value="1"/>
</dbReference>
<keyword evidence="2" id="KW-1133">Transmembrane helix</keyword>
<accession>A0A022PTV4</accession>
<dbReference type="AlphaFoldDB" id="A0A022PTV4"/>
<sequence>MISPGINLVMTVIGFGLSITFIVFVCTRLICARIHLNASRRFFARAAAAGSDLTTLERGLEPITPANFPMKKYKELCLPSKENASHRCSVCLSDYQEEDSLYILPICGHFFHATCIGIWLQQHPTCPVCRVSIQRNKWFMHPMFSSALRSQHSMQAVNAHYCRCMGNNNDGRSSRRSTVDGEIVDVRCHSVNLGDRNSTVTVDCQRVSKNCESDRIVK</sequence>
<keyword evidence="2" id="KW-0812">Transmembrane</keyword>